<organism evidence="1">
    <name type="scientific">marine sediment metagenome</name>
    <dbReference type="NCBI Taxonomy" id="412755"/>
    <lineage>
        <taxon>unclassified sequences</taxon>
        <taxon>metagenomes</taxon>
        <taxon>ecological metagenomes</taxon>
    </lineage>
</organism>
<feature type="non-terminal residue" evidence="1">
    <location>
        <position position="233"/>
    </location>
</feature>
<evidence type="ECO:0000313" key="1">
    <source>
        <dbReference type="EMBL" id="KKL50583.1"/>
    </source>
</evidence>
<accession>A0A0F9CML0</accession>
<reference evidence="1" key="1">
    <citation type="journal article" date="2015" name="Nature">
        <title>Complex archaea that bridge the gap between prokaryotes and eukaryotes.</title>
        <authorList>
            <person name="Spang A."/>
            <person name="Saw J.H."/>
            <person name="Jorgensen S.L."/>
            <person name="Zaremba-Niedzwiedzka K."/>
            <person name="Martijn J."/>
            <person name="Lind A.E."/>
            <person name="van Eijk R."/>
            <person name="Schleper C."/>
            <person name="Guy L."/>
            <person name="Ettema T.J."/>
        </authorList>
    </citation>
    <scope>NUCLEOTIDE SEQUENCE</scope>
</reference>
<dbReference type="Gene3D" id="2.60.120.260">
    <property type="entry name" value="Galactose-binding domain-like"/>
    <property type="match status" value="1"/>
</dbReference>
<comment type="caution">
    <text evidence="1">The sequence shown here is derived from an EMBL/GenBank/DDBJ whole genome shotgun (WGS) entry which is preliminary data.</text>
</comment>
<gene>
    <name evidence="1" type="ORF">LCGC14_2304060</name>
</gene>
<proteinExistence type="predicted"/>
<sequence length="233" mass="26709">MLRLFLAFSLVILVVPADRADADDVDQAWQQLVRQSQAARQAREKAAREHVQQARITLGTWYCVGPFRMAAHGIITESFATEFPPEKQALTAGREPIELSRTWETKKFPGMRDTTRRWVEHPEWIDGYRHQLPIGPPPSRNETVYLYRTITAERACSVLAEVLAESYTRVWLNGRPIAEHRIASRGSIVRHWHVTLDLLPGENRLLIKNTSEYSAHTLAFSIPHLTPSFAKYE</sequence>
<protein>
    <submittedName>
        <fullName evidence="1">Uncharacterized protein</fullName>
    </submittedName>
</protein>
<dbReference type="EMBL" id="LAZR01032547">
    <property type="protein sequence ID" value="KKL50583.1"/>
    <property type="molecule type" value="Genomic_DNA"/>
</dbReference>
<dbReference type="AlphaFoldDB" id="A0A0F9CML0"/>
<name>A0A0F9CML0_9ZZZZ</name>